<dbReference type="EMBL" id="PHQP01000013">
    <property type="protein sequence ID" value="RAV34492.1"/>
    <property type="molecule type" value="Genomic_DNA"/>
</dbReference>
<evidence type="ECO:0000313" key="2">
    <source>
        <dbReference type="EMBL" id="RAV32660.1"/>
    </source>
</evidence>
<evidence type="ECO:0000256" key="1">
    <source>
        <dbReference type="SAM" id="Phobius"/>
    </source>
</evidence>
<feature type="transmembrane region" description="Helical" evidence="1">
    <location>
        <begin position="26"/>
        <end position="47"/>
    </location>
</feature>
<evidence type="ECO:0008006" key="6">
    <source>
        <dbReference type="Google" id="ProtNLM"/>
    </source>
</evidence>
<gene>
    <name evidence="3" type="ORF">CWC39_02890</name>
    <name evidence="2" type="ORF">DLJ54_02260</name>
</gene>
<keyword evidence="1" id="KW-0812">Transmembrane</keyword>
<keyword evidence="1" id="KW-1133">Transmembrane helix</keyword>
<dbReference type="Proteomes" id="UP000251577">
    <property type="component" value="Unassembled WGS sequence"/>
</dbReference>
<comment type="caution">
    <text evidence="3">The sequence shown here is derived from an EMBL/GenBank/DDBJ whole genome shotgun (WGS) entry which is preliminary data.</text>
</comment>
<name>A0A364VCV2_9CORY</name>
<dbReference type="Proteomes" id="UP000251047">
    <property type="component" value="Unassembled WGS sequence"/>
</dbReference>
<accession>A0A364VCV2</accession>
<organism evidence="3 4">
    <name type="scientific">Corynebacterium heidelbergense</name>
    <dbReference type="NCBI Taxonomy" id="2055947"/>
    <lineage>
        <taxon>Bacteria</taxon>
        <taxon>Bacillati</taxon>
        <taxon>Actinomycetota</taxon>
        <taxon>Actinomycetes</taxon>
        <taxon>Mycobacteriales</taxon>
        <taxon>Corynebacteriaceae</taxon>
        <taxon>Corynebacterium</taxon>
    </lineage>
</organism>
<protein>
    <recommendedName>
        <fullName evidence="6">PH domain-containing protein</fullName>
    </recommendedName>
</protein>
<evidence type="ECO:0000313" key="5">
    <source>
        <dbReference type="Proteomes" id="UP000251577"/>
    </source>
</evidence>
<evidence type="ECO:0000313" key="4">
    <source>
        <dbReference type="Proteomes" id="UP000251047"/>
    </source>
</evidence>
<reference evidence="4 5" key="1">
    <citation type="journal article" date="2018" name="Syst. Appl. Microbiol.">
        <title>Corynebacterium heidelbergense sp. nov., isolated from the preen glands of Egyptian geese (Alopochen aegyptiacus).</title>
        <authorList>
            <person name="Braun M.S."/>
            <person name="Wang E."/>
            <person name="Zimmermann S."/>
            <person name="Wink M."/>
        </authorList>
    </citation>
    <scope>NUCLEOTIDE SEQUENCE [LARGE SCALE GENOMIC DNA]</scope>
    <source>
        <strain evidence="2 5">647</strain>
        <strain evidence="3 4">DSM 104638</strain>
    </source>
</reference>
<dbReference type="AlphaFoldDB" id="A0A364VCV2"/>
<keyword evidence="1" id="KW-0472">Membrane</keyword>
<sequence length="127" mass="13644">MFFVASLAGVAWAAFADSDQIGSPAFLALTAGFMALVCASSTVYWSVADGKLTVRQYFVPRVIPLSAIEKTTVATSMHWKQGIGIRWCGPEEWAMVCGSRDVVTVTYGEKVFHFSADDGAAIEGAIR</sequence>
<proteinExistence type="predicted"/>
<evidence type="ECO:0000313" key="3">
    <source>
        <dbReference type="EMBL" id="RAV34492.1"/>
    </source>
</evidence>
<dbReference type="EMBL" id="QHCV01000014">
    <property type="protein sequence ID" value="RAV32660.1"/>
    <property type="molecule type" value="Genomic_DNA"/>
</dbReference>
<keyword evidence="5" id="KW-1185">Reference proteome</keyword>